<dbReference type="EMBL" id="QEWP01000007">
    <property type="protein sequence ID" value="PWD99385.1"/>
    <property type="molecule type" value="Genomic_DNA"/>
</dbReference>
<evidence type="ECO:0000313" key="1">
    <source>
        <dbReference type="EMBL" id="PWD99385.1"/>
    </source>
</evidence>
<keyword evidence="2" id="KW-1185">Reference proteome</keyword>
<dbReference type="AlphaFoldDB" id="A0A2U2B8J4"/>
<evidence type="ECO:0000313" key="2">
    <source>
        <dbReference type="Proteomes" id="UP000244956"/>
    </source>
</evidence>
<proteinExistence type="predicted"/>
<organism evidence="1 2">
    <name type="scientific">Marinilabilia rubra</name>
    <dbReference type="NCBI Taxonomy" id="2162893"/>
    <lineage>
        <taxon>Bacteria</taxon>
        <taxon>Pseudomonadati</taxon>
        <taxon>Bacteroidota</taxon>
        <taxon>Bacteroidia</taxon>
        <taxon>Marinilabiliales</taxon>
        <taxon>Marinilabiliaceae</taxon>
        <taxon>Marinilabilia</taxon>
    </lineage>
</organism>
<reference evidence="1 2" key="1">
    <citation type="submission" date="2018-05" db="EMBL/GenBank/DDBJ databases">
        <title>Marinilabilia rubrum sp. nov., isolated from saltern sediment.</title>
        <authorList>
            <person name="Zhang R."/>
        </authorList>
    </citation>
    <scope>NUCLEOTIDE SEQUENCE [LARGE SCALE GENOMIC DNA]</scope>
    <source>
        <strain evidence="1 2">WTE16</strain>
    </source>
</reference>
<accession>A0A2U2B8J4</accession>
<name>A0A2U2B8J4_9BACT</name>
<dbReference type="Proteomes" id="UP000244956">
    <property type="component" value="Unassembled WGS sequence"/>
</dbReference>
<dbReference type="PROSITE" id="PS51257">
    <property type="entry name" value="PROKAR_LIPOPROTEIN"/>
    <property type="match status" value="1"/>
</dbReference>
<sequence length="67" mass="7429">MNVRLTFKGFPCFLTIFFVAVLGCDNPKNENGTSDVKPNILIIQADDLGFGDLVLHRKNGNNEMCLV</sequence>
<evidence type="ECO:0008006" key="3">
    <source>
        <dbReference type="Google" id="ProtNLM"/>
    </source>
</evidence>
<protein>
    <recommendedName>
        <fullName evidence="3">Sulfatase N-terminal domain-containing protein</fullName>
    </recommendedName>
</protein>
<gene>
    <name evidence="1" type="ORF">DDZ16_10270</name>
</gene>
<dbReference type="RefSeq" id="WP_109264370.1">
    <property type="nucleotide sequence ID" value="NZ_QEWP01000007.1"/>
</dbReference>
<comment type="caution">
    <text evidence="1">The sequence shown here is derived from an EMBL/GenBank/DDBJ whole genome shotgun (WGS) entry which is preliminary data.</text>
</comment>